<reference evidence="7" key="2">
    <citation type="journal article" date="2007" name="PLoS Biol.">
        <title>Survey sequencing and comparative analysis of the elephant shark (Callorhinchus milii) genome.</title>
        <authorList>
            <person name="Venkatesh B."/>
            <person name="Kirkness E.F."/>
            <person name="Loh Y.H."/>
            <person name="Halpern A.L."/>
            <person name="Lee A.P."/>
            <person name="Johnson J."/>
            <person name="Dandona N."/>
            <person name="Viswanathan L.D."/>
            <person name="Tay A."/>
            <person name="Venter J.C."/>
            <person name="Strausberg R.L."/>
            <person name="Brenner S."/>
        </authorList>
    </citation>
    <scope>NUCLEOTIDE SEQUENCE [LARGE SCALE GENOMIC DNA]</scope>
</reference>
<feature type="region of interest" description="Disordered" evidence="4">
    <location>
        <begin position="1"/>
        <end position="71"/>
    </location>
</feature>
<keyword evidence="2 3" id="KW-0175">Coiled coil</keyword>
<feature type="coiled-coil region" evidence="3">
    <location>
        <begin position="171"/>
        <end position="350"/>
    </location>
</feature>
<feature type="coiled-coil region" evidence="3">
    <location>
        <begin position="428"/>
        <end position="467"/>
    </location>
</feature>
<reference evidence="6" key="5">
    <citation type="submission" date="2025-09" db="UniProtKB">
        <authorList>
            <consortium name="Ensembl"/>
        </authorList>
    </citation>
    <scope>IDENTIFICATION</scope>
</reference>
<reference evidence="7" key="1">
    <citation type="journal article" date="2006" name="Science">
        <title>Ancient noncoding elements conserved in the human genome.</title>
        <authorList>
            <person name="Venkatesh B."/>
            <person name="Kirkness E.F."/>
            <person name="Loh Y.H."/>
            <person name="Halpern A.L."/>
            <person name="Lee A.P."/>
            <person name="Johnson J."/>
            <person name="Dandona N."/>
            <person name="Viswanathan L.D."/>
            <person name="Tay A."/>
            <person name="Venter J.C."/>
            <person name="Strausberg R.L."/>
            <person name="Brenner S."/>
        </authorList>
    </citation>
    <scope>NUCLEOTIDE SEQUENCE [LARGE SCALE GENOMIC DNA]</scope>
</reference>
<protein>
    <submittedName>
        <fullName evidence="6">Lebercilin LCA5</fullName>
    </submittedName>
</protein>
<evidence type="ECO:0000256" key="3">
    <source>
        <dbReference type="SAM" id="Coils"/>
    </source>
</evidence>
<dbReference type="InParanoid" id="A0A4W3I906"/>
<evidence type="ECO:0000256" key="1">
    <source>
        <dbReference type="ARBA" id="ARBA00010229"/>
    </source>
</evidence>
<dbReference type="STRING" id="7868.ENSCMIP00000025242"/>
<accession>A0A4W3I906</accession>
<dbReference type="Proteomes" id="UP000314986">
    <property type="component" value="Unassembled WGS sequence"/>
</dbReference>
<dbReference type="InterPro" id="IPR026188">
    <property type="entry name" value="Lebercilin-like"/>
</dbReference>
<dbReference type="PANTHER" id="PTHR16650">
    <property type="entry name" value="C21ORF13-RELATED"/>
    <property type="match status" value="1"/>
</dbReference>
<dbReference type="Ensembl" id="ENSCMIT00000025655.1">
    <property type="protein sequence ID" value="ENSCMIP00000025242.1"/>
    <property type="gene ID" value="ENSCMIG00000011101.1"/>
</dbReference>
<dbReference type="Pfam" id="PF15619">
    <property type="entry name" value="Lebercilin"/>
    <property type="match status" value="1"/>
</dbReference>
<keyword evidence="7" id="KW-1185">Reference proteome</keyword>
<comment type="similarity">
    <text evidence="1">Belongs to the LCA5 family.</text>
</comment>
<proteinExistence type="inferred from homology"/>
<evidence type="ECO:0000313" key="7">
    <source>
        <dbReference type="Proteomes" id="UP000314986"/>
    </source>
</evidence>
<feature type="region of interest" description="Disordered" evidence="4">
    <location>
        <begin position="86"/>
        <end position="146"/>
    </location>
</feature>
<sequence length="751" mass="87655">MDSRNTYSDEDIAVNSENGRSLRSGRSTARTKFLTNGSNSFNDKYKKNILNQDNENAMGDQVRSTGRNLDCDKYSDSYYSDDYDNSSYLSGPCHSPNTRSRTPSPRRRGQVKPNSSSPVRTRANGKPDSRQPANQGGRRWGFRSQSLNKEPVHKEIDLVTKRMLSARLLKINELRNEVSELQVKLEELQKENKILKRLQYRQEKALNKFQDTENEISQLIYRHNNEVRILRERLRKSQEKERTIEKRLKDTEEELHRSKTSLQKLKKLSEDKHLIERDELAQKLAKAEIRMEEGERKIKDLEKNFELSSNSFLRQMTTERKRTLEAQEDIKNLREEVHRLNQKLKEKEKALDVKNIYANRMFKLSPKKDAENTPRKKATVPNTTKGVQTEEYFLPLEFPTPPPAVSEENNLRVKEEFSQKEQYDWDWSDSQRQERELLEREQEHEEKLRKEQDLLTLESKAQKLRESINSTKVFITEWSSPTEHCKPKKSECKKWEQEEQERKHKEEQQKAEQFEKMTEERRKKEILLARMQEIDHETNADSLFSDLHSKNTSYVFSTEILSRYDDSPDITQKTSIFPQSVENVYSGLAPYDTIVHTEGYGRRGIRTTDSNDNLSFGIYAPSFGKGTGRTSLASQKSNIVKGQINDYYDLNVKKDKKSNLMEQLFGSGVHNSATSKDEDLFISPPVNKPNRDNNLFPWEKTDLSTARENNDDPFSDTSVFNTSRNRSKYTSLKPAVKAIDSLEDEVEEVVL</sequence>
<dbReference type="InterPro" id="IPR028933">
    <property type="entry name" value="Lebercilin_dom"/>
</dbReference>
<dbReference type="PANTHER" id="PTHR16650:SF10">
    <property type="entry name" value="LEBERCILIN"/>
    <property type="match status" value="1"/>
</dbReference>
<dbReference type="GeneTree" id="ENSGT00560000077266"/>
<evidence type="ECO:0000256" key="4">
    <source>
        <dbReference type="SAM" id="MobiDB-lite"/>
    </source>
</evidence>
<dbReference type="AlphaFoldDB" id="A0A4W3I906"/>
<feature type="domain" description="Lebercilin" evidence="5">
    <location>
        <begin position="159"/>
        <end position="351"/>
    </location>
</feature>
<organism evidence="6 7">
    <name type="scientific">Callorhinchus milii</name>
    <name type="common">Ghost shark</name>
    <dbReference type="NCBI Taxonomy" id="7868"/>
    <lineage>
        <taxon>Eukaryota</taxon>
        <taxon>Metazoa</taxon>
        <taxon>Chordata</taxon>
        <taxon>Craniata</taxon>
        <taxon>Vertebrata</taxon>
        <taxon>Chondrichthyes</taxon>
        <taxon>Holocephali</taxon>
        <taxon>Chimaeriformes</taxon>
        <taxon>Callorhinchidae</taxon>
        <taxon>Callorhinchus</taxon>
    </lineage>
</organism>
<dbReference type="OMA" id="YQIQNID"/>
<evidence type="ECO:0000313" key="6">
    <source>
        <dbReference type="Ensembl" id="ENSCMIP00000025242.1"/>
    </source>
</evidence>
<evidence type="ECO:0000259" key="5">
    <source>
        <dbReference type="Pfam" id="PF15619"/>
    </source>
</evidence>
<reference evidence="6" key="4">
    <citation type="submission" date="2025-08" db="UniProtKB">
        <authorList>
            <consortium name="Ensembl"/>
        </authorList>
    </citation>
    <scope>IDENTIFICATION</scope>
</reference>
<dbReference type="GO" id="GO:0005930">
    <property type="term" value="C:axoneme"/>
    <property type="evidence" value="ECO:0007669"/>
    <property type="project" value="TreeGrafter"/>
</dbReference>
<name>A0A4W3I906_CALMI</name>
<dbReference type="FunCoup" id="A0A4W3I906">
    <property type="interactions" value="69"/>
</dbReference>
<reference evidence="7" key="3">
    <citation type="journal article" date="2014" name="Nature">
        <title>Elephant shark genome provides unique insights into gnathostome evolution.</title>
        <authorList>
            <consortium name="International Elephant Shark Genome Sequencing Consortium"/>
            <person name="Venkatesh B."/>
            <person name="Lee A.P."/>
            <person name="Ravi V."/>
            <person name="Maurya A.K."/>
            <person name="Lian M.M."/>
            <person name="Swann J.B."/>
            <person name="Ohta Y."/>
            <person name="Flajnik M.F."/>
            <person name="Sutoh Y."/>
            <person name="Kasahara M."/>
            <person name="Hoon S."/>
            <person name="Gangu V."/>
            <person name="Roy S.W."/>
            <person name="Irimia M."/>
            <person name="Korzh V."/>
            <person name="Kondrychyn I."/>
            <person name="Lim Z.W."/>
            <person name="Tay B.H."/>
            <person name="Tohari S."/>
            <person name="Kong K.W."/>
            <person name="Ho S."/>
            <person name="Lorente-Galdos B."/>
            <person name="Quilez J."/>
            <person name="Marques-Bonet T."/>
            <person name="Raney B.J."/>
            <person name="Ingham P.W."/>
            <person name="Tay A."/>
            <person name="Hillier L.W."/>
            <person name="Minx P."/>
            <person name="Boehm T."/>
            <person name="Wilson R.K."/>
            <person name="Brenner S."/>
            <person name="Warren W.C."/>
        </authorList>
    </citation>
    <scope>NUCLEOTIDE SEQUENCE [LARGE SCALE GENOMIC DNA]</scope>
</reference>
<dbReference type="GO" id="GO:0042073">
    <property type="term" value="P:intraciliary transport"/>
    <property type="evidence" value="ECO:0007669"/>
    <property type="project" value="TreeGrafter"/>
</dbReference>
<evidence type="ECO:0000256" key="2">
    <source>
        <dbReference type="ARBA" id="ARBA00023054"/>
    </source>
</evidence>
<feature type="compositionally biased region" description="Polar residues" evidence="4">
    <location>
        <begin position="15"/>
        <end position="42"/>
    </location>
</feature>